<evidence type="ECO:0000256" key="12">
    <source>
        <dbReference type="ARBA" id="ARBA00023277"/>
    </source>
</evidence>
<name>R4WIW3_RIPPE</name>
<dbReference type="EC" id="2.7.1.15" evidence="2 13"/>
<dbReference type="Pfam" id="PF00294">
    <property type="entry name" value="PfkB"/>
    <property type="match status" value="1"/>
</dbReference>
<feature type="binding site" evidence="13">
    <location>
        <position position="303"/>
    </location>
    <ligand>
        <name>K(+)</name>
        <dbReference type="ChEBI" id="CHEBI:29103"/>
    </ligand>
</feature>
<dbReference type="Gene3D" id="3.40.1190.20">
    <property type="match status" value="1"/>
</dbReference>
<comment type="catalytic activity">
    <reaction evidence="13">
        <text>D-ribose + ATP = D-ribose 5-phosphate + ADP + H(+)</text>
        <dbReference type="Rhea" id="RHEA:13697"/>
        <dbReference type="ChEBI" id="CHEBI:15378"/>
        <dbReference type="ChEBI" id="CHEBI:30616"/>
        <dbReference type="ChEBI" id="CHEBI:47013"/>
        <dbReference type="ChEBI" id="CHEBI:78346"/>
        <dbReference type="ChEBI" id="CHEBI:456216"/>
        <dbReference type="EC" id="2.7.1.15"/>
    </reaction>
</comment>
<evidence type="ECO:0000313" key="15">
    <source>
        <dbReference type="EMBL" id="BAN20640.1"/>
    </source>
</evidence>
<comment type="activity regulation">
    <text evidence="13">Activated by a monovalent cation that binds near, but not in, the active site. The most likely occupant of the site in vivo is potassium. Ion binding induces a conformational change that may alter substrate affinity.</text>
</comment>
<dbReference type="InterPro" id="IPR029056">
    <property type="entry name" value="Ribokinase-like"/>
</dbReference>
<dbReference type="InterPro" id="IPR002139">
    <property type="entry name" value="Ribo/fructo_kinase"/>
</dbReference>
<dbReference type="PANTHER" id="PTHR10584">
    <property type="entry name" value="SUGAR KINASE"/>
    <property type="match status" value="1"/>
</dbReference>
<keyword evidence="4 13" id="KW-0963">Cytoplasm</keyword>
<feature type="binding site" evidence="13">
    <location>
        <position position="262"/>
    </location>
    <ligand>
        <name>K(+)</name>
        <dbReference type="ChEBI" id="CHEBI:29103"/>
    </ligand>
</feature>
<dbReference type="GO" id="GO:0005524">
    <property type="term" value="F:ATP binding"/>
    <property type="evidence" value="ECO:0007669"/>
    <property type="project" value="UniProtKB-UniRule"/>
</dbReference>
<feature type="domain" description="Carbohydrate kinase PfkB" evidence="14">
    <location>
        <begin position="14"/>
        <end position="310"/>
    </location>
</feature>
<keyword evidence="5 13" id="KW-0808">Transferase</keyword>
<keyword evidence="13" id="KW-0539">Nucleus</keyword>
<keyword evidence="12 13" id="KW-0119">Carbohydrate metabolism</keyword>
<feature type="binding site" evidence="13">
    <location>
        <begin position="22"/>
        <end position="24"/>
    </location>
    <ligand>
        <name>substrate</name>
    </ligand>
</feature>
<comment type="function">
    <text evidence="13">Catalyzes the phosphorylation of ribose at O-5 in a reaction requiring ATP and magnesium. The resulting D-ribose-5-phosphate can then be used either for sythesis of nucleotides, histidine, and tryptophan, or as a component of the pentose phosphate pathway.</text>
</comment>
<evidence type="ECO:0000256" key="3">
    <source>
        <dbReference type="ARBA" id="ARBA00016943"/>
    </source>
</evidence>
<dbReference type="GO" id="GO:0046872">
    <property type="term" value="F:metal ion binding"/>
    <property type="evidence" value="ECO:0007669"/>
    <property type="project" value="UniProtKB-KW"/>
</dbReference>
<dbReference type="PANTHER" id="PTHR10584:SF166">
    <property type="entry name" value="RIBOKINASE"/>
    <property type="match status" value="1"/>
</dbReference>
<keyword evidence="8 13" id="KW-0418">Kinase</keyword>
<comment type="cofactor">
    <cofactor evidence="13">
        <name>Mg(2+)</name>
        <dbReference type="ChEBI" id="CHEBI:18420"/>
    </cofactor>
    <text evidence="13">Requires a divalent cation, most likely magnesium in vivo, as an electrophilic catalyst to aid phosphoryl group transfer. It is the chelate of the metal and the nucleotide that is the actual substrate.</text>
</comment>
<evidence type="ECO:0000256" key="7">
    <source>
        <dbReference type="ARBA" id="ARBA00022741"/>
    </source>
</evidence>
<evidence type="ECO:0000259" key="14">
    <source>
        <dbReference type="Pfam" id="PF00294"/>
    </source>
</evidence>
<dbReference type="InterPro" id="IPR011611">
    <property type="entry name" value="PfkB_dom"/>
</dbReference>
<comment type="pathway">
    <text evidence="13">Carbohydrate metabolism; D-ribose degradation; D-ribose 5-phosphate from beta-D-ribopyranose: step 2/2.</text>
</comment>
<feature type="binding site" evidence="13">
    <location>
        <position position="266"/>
    </location>
    <ligand>
        <name>substrate</name>
    </ligand>
</feature>
<dbReference type="GO" id="GO:0004747">
    <property type="term" value="F:ribokinase activity"/>
    <property type="evidence" value="ECO:0007669"/>
    <property type="project" value="UniProtKB-UniRule"/>
</dbReference>
<dbReference type="SUPFAM" id="SSF53613">
    <property type="entry name" value="Ribokinase-like"/>
    <property type="match status" value="1"/>
</dbReference>
<dbReference type="EMBL" id="AK417425">
    <property type="protein sequence ID" value="BAN20640.1"/>
    <property type="molecule type" value="mRNA"/>
</dbReference>
<protein>
    <recommendedName>
        <fullName evidence="3 13">Ribokinase</fullName>
        <shortName evidence="13">RK</shortName>
        <ecNumber evidence="2 13">2.7.1.15</ecNumber>
    </recommendedName>
</protein>
<keyword evidence="9 13" id="KW-0067">ATP-binding</keyword>
<feature type="binding site" evidence="13">
    <location>
        <position position="151"/>
    </location>
    <ligand>
        <name>substrate</name>
    </ligand>
</feature>
<evidence type="ECO:0000256" key="2">
    <source>
        <dbReference type="ARBA" id="ARBA00012035"/>
    </source>
</evidence>
<dbReference type="CDD" id="cd01174">
    <property type="entry name" value="ribokinase"/>
    <property type="match status" value="1"/>
</dbReference>
<comment type="subunit">
    <text evidence="13">Homodimer.</text>
</comment>
<sequence length="323" mass="34426">MFYSEKMSINKVPEIVVFGSCMVDLVCYAPRLPRPGETIHGSDFKMGNGGKGANQCVAAAKLGASTCLIARVGKDSFGANYKADLHSLGVNTDHVIITENISTGMAQITVSDTGENVIVIVPGANNKLSFEDAQNAQNFLLNSRVVIFQFETPLKSTIEVLQFVKREGSPCTIVNGAPAIKSVDLKIYELCDIFCVNESEAAEFTGLNVSSVSDAFLALKKLQSYGCKTVIITLGKDGAVFSEDGNDPQHISSPSVSAVDTTGAGDAFIGALAYFTARFPNSSLGSRISRACKVASHSVLFKGTQSSFPNKNDLSDEFFSDIK</sequence>
<proteinExistence type="evidence at transcript level"/>
<evidence type="ECO:0000256" key="9">
    <source>
        <dbReference type="ARBA" id="ARBA00022840"/>
    </source>
</evidence>
<evidence type="ECO:0000256" key="5">
    <source>
        <dbReference type="ARBA" id="ARBA00022679"/>
    </source>
</evidence>
<dbReference type="InterPro" id="IPR002173">
    <property type="entry name" value="Carboh/pur_kinase_PfkB_CS"/>
</dbReference>
<dbReference type="PRINTS" id="PR00990">
    <property type="entry name" value="RIBOKINASE"/>
</dbReference>
<evidence type="ECO:0000256" key="10">
    <source>
        <dbReference type="ARBA" id="ARBA00022842"/>
    </source>
</evidence>
<dbReference type="UniPathway" id="UPA00916">
    <property type="reaction ID" value="UER00889"/>
</dbReference>
<dbReference type="InterPro" id="IPR011877">
    <property type="entry name" value="Ribokinase"/>
</dbReference>
<dbReference type="HAMAP" id="MF_01987">
    <property type="entry name" value="Ribokinase"/>
    <property type="match status" value="1"/>
</dbReference>
<dbReference type="PROSITE" id="PS00584">
    <property type="entry name" value="PFKB_KINASES_2"/>
    <property type="match status" value="1"/>
</dbReference>
<dbReference type="FunFam" id="3.40.1190.20:FF:000010">
    <property type="entry name" value="Ribokinase"/>
    <property type="match status" value="1"/>
</dbReference>
<feature type="binding site" evidence="13">
    <location>
        <position position="307"/>
    </location>
    <ligand>
        <name>K(+)</name>
        <dbReference type="ChEBI" id="CHEBI:29103"/>
    </ligand>
</feature>
<keyword evidence="11 13" id="KW-0630">Potassium</keyword>
<keyword evidence="6 13" id="KW-0479">Metal-binding</keyword>
<evidence type="ECO:0000256" key="4">
    <source>
        <dbReference type="ARBA" id="ARBA00022490"/>
    </source>
</evidence>
<keyword evidence="7 13" id="KW-0547">Nucleotide-binding</keyword>
<dbReference type="GO" id="GO:0005829">
    <property type="term" value="C:cytosol"/>
    <property type="evidence" value="ECO:0007669"/>
    <property type="project" value="TreeGrafter"/>
</dbReference>
<evidence type="ECO:0000256" key="6">
    <source>
        <dbReference type="ARBA" id="ARBA00022723"/>
    </source>
</evidence>
<evidence type="ECO:0000256" key="1">
    <source>
        <dbReference type="ARBA" id="ARBA00005380"/>
    </source>
</evidence>
<evidence type="ECO:0000256" key="8">
    <source>
        <dbReference type="ARBA" id="ARBA00022777"/>
    </source>
</evidence>
<comment type="similarity">
    <text evidence="13">Belongs to the carbohydrate kinase PfkB family. Ribokinase subfamily.</text>
</comment>
<evidence type="ECO:0000256" key="13">
    <source>
        <dbReference type="HAMAP-Rule" id="MF_03215"/>
    </source>
</evidence>
<comment type="caution">
    <text evidence="13">Lacks conserved residue(s) required for the propagation of feature annotation.</text>
</comment>
<feature type="binding site" evidence="13">
    <location>
        <position position="298"/>
    </location>
    <ligand>
        <name>K(+)</name>
        <dbReference type="ChEBI" id="CHEBI:29103"/>
    </ligand>
</feature>
<keyword evidence="10 13" id="KW-0460">Magnesium</keyword>
<dbReference type="GO" id="GO:0005634">
    <property type="term" value="C:nucleus"/>
    <property type="evidence" value="ECO:0007669"/>
    <property type="project" value="UniProtKB-SubCell"/>
</dbReference>
<accession>R4WIW3</accession>
<dbReference type="GO" id="GO:0019303">
    <property type="term" value="P:D-ribose catabolic process"/>
    <property type="evidence" value="ECO:0007669"/>
    <property type="project" value="UniProtKB-UniRule"/>
</dbReference>
<dbReference type="NCBIfam" id="TIGR02152">
    <property type="entry name" value="D_ribokin_bact"/>
    <property type="match status" value="1"/>
</dbReference>
<comment type="subcellular location">
    <subcellularLocation>
        <location evidence="13">Cytoplasm</location>
    </subcellularLocation>
    <subcellularLocation>
        <location evidence="13">Nucleus</location>
    </subcellularLocation>
</comment>
<dbReference type="AlphaFoldDB" id="R4WIW3"/>
<feature type="binding site" evidence="13">
    <location>
        <position position="197"/>
    </location>
    <ligand>
        <name>ATP</name>
        <dbReference type="ChEBI" id="CHEBI:30616"/>
    </ligand>
</feature>
<evidence type="ECO:0000256" key="11">
    <source>
        <dbReference type="ARBA" id="ARBA00022958"/>
    </source>
</evidence>
<feature type="binding site" evidence="13">
    <location>
        <begin position="50"/>
        <end position="54"/>
    </location>
    <ligand>
        <name>substrate</name>
    </ligand>
</feature>
<organism evidence="15">
    <name type="scientific">Riptortus pedestris</name>
    <name type="common">Bean bug</name>
    <dbReference type="NCBI Taxonomy" id="329032"/>
    <lineage>
        <taxon>Eukaryota</taxon>
        <taxon>Metazoa</taxon>
        <taxon>Ecdysozoa</taxon>
        <taxon>Arthropoda</taxon>
        <taxon>Hexapoda</taxon>
        <taxon>Insecta</taxon>
        <taxon>Pterygota</taxon>
        <taxon>Neoptera</taxon>
        <taxon>Paraneoptera</taxon>
        <taxon>Hemiptera</taxon>
        <taxon>Heteroptera</taxon>
        <taxon>Panheteroptera</taxon>
        <taxon>Pentatomomorpha</taxon>
        <taxon>Coreoidea</taxon>
        <taxon>Alydidae</taxon>
        <taxon>Riptortus</taxon>
    </lineage>
</organism>
<reference evidence="15" key="1">
    <citation type="journal article" date="2013" name="PLoS ONE">
        <title>Gene expression in gut symbiotic organ of stinkbug affected by extracellular bacterial symbiont.</title>
        <authorList>
            <person name="Futahashi R."/>
            <person name="Tanaka K."/>
            <person name="Tanahashi M."/>
            <person name="Nikoh N."/>
            <person name="Kikuchi Y."/>
            <person name="Lee B.L."/>
            <person name="Fukatsu T."/>
        </authorList>
    </citation>
    <scope>NUCLEOTIDE SEQUENCE</scope>
    <source>
        <tissue evidence="15">Midgut</tissue>
    </source>
</reference>
<feature type="binding site" evidence="13">
    <location>
        <position position="301"/>
    </location>
    <ligand>
        <name>K(+)</name>
        <dbReference type="ChEBI" id="CHEBI:29103"/>
    </ligand>
</feature>
<feature type="active site" description="Proton acceptor" evidence="13">
    <location>
        <position position="266"/>
    </location>
</feature>
<feature type="binding site" evidence="13">
    <location>
        <begin position="233"/>
        <end position="238"/>
    </location>
    <ligand>
        <name>ATP</name>
        <dbReference type="ChEBI" id="CHEBI:30616"/>
    </ligand>
</feature>
<feature type="binding site" evidence="13">
    <location>
        <begin position="265"/>
        <end position="266"/>
    </location>
    <ligand>
        <name>ATP</name>
        <dbReference type="ChEBI" id="CHEBI:30616"/>
    </ligand>
</feature>
<comment type="similarity">
    <text evidence="1">Belongs to the carbohydrate kinase pfkB family.</text>
</comment>
<feature type="binding site" evidence="13">
    <location>
        <position position="260"/>
    </location>
    <ligand>
        <name>K(+)</name>
        <dbReference type="ChEBI" id="CHEBI:29103"/>
    </ligand>
</feature>